<dbReference type="AlphaFoldDB" id="A0A0F9U953"/>
<comment type="caution">
    <text evidence="1">The sequence shown here is derived from an EMBL/GenBank/DDBJ whole genome shotgun (WGS) entry which is preliminary data.</text>
</comment>
<accession>A0A0F9U953</accession>
<dbReference type="EMBL" id="LAZR01000179">
    <property type="protein sequence ID" value="KKN83857.1"/>
    <property type="molecule type" value="Genomic_DNA"/>
</dbReference>
<proteinExistence type="predicted"/>
<protein>
    <submittedName>
        <fullName evidence="1">Uncharacterized protein</fullName>
    </submittedName>
</protein>
<evidence type="ECO:0000313" key="1">
    <source>
        <dbReference type="EMBL" id="KKN83857.1"/>
    </source>
</evidence>
<organism evidence="1">
    <name type="scientific">marine sediment metagenome</name>
    <dbReference type="NCBI Taxonomy" id="412755"/>
    <lineage>
        <taxon>unclassified sequences</taxon>
        <taxon>metagenomes</taxon>
        <taxon>ecological metagenomes</taxon>
    </lineage>
</organism>
<reference evidence="1" key="1">
    <citation type="journal article" date="2015" name="Nature">
        <title>Complex archaea that bridge the gap between prokaryotes and eukaryotes.</title>
        <authorList>
            <person name="Spang A."/>
            <person name="Saw J.H."/>
            <person name="Jorgensen S.L."/>
            <person name="Zaremba-Niedzwiedzka K."/>
            <person name="Martijn J."/>
            <person name="Lind A.E."/>
            <person name="van Eijk R."/>
            <person name="Schleper C."/>
            <person name="Guy L."/>
            <person name="Ettema T.J."/>
        </authorList>
    </citation>
    <scope>NUCLEOTIDE SEQUENCE</scope>
</reference>
<name>A0A0F9U953_9ZZZZ</name>
<sequence length="206" mass="22984">MPLTVDELRNEIAHHLQDPAKRLVNQAQLLEFIDSAAWDAAAEGWLLSTQDESLSLGSSDFEYDVPSGLAYIHEIWQETTAATGIYDDFIPWHQWEIVLDASGTPAIHFSRETFTVVSGVDLRLKGQTRPTSEYSSGSSSIDAGMESFIRERAIAYAARNLSRHGGAHAQQYAQLAQEAQTISESLLQQQAEFFRPKRYSRAVPGR</sequence>
<gene>
    <name evidence="1" type="ORF">LCGC14_0295100</name>
</gene>